<dbReference type="Proteomes" id="UP000019184">
    <property type="component" value="Unassembled WGS sequence"/>
</dbReference>
<evidence type="ECO:0000313" key="12">
    <source>
        <dbReference type="Proteomes" id="UP000019184"/>
    </source>
</evidence>
<keyword evidence="4 9" id="KW-0456">Lyase</keyword>
<organism evidence="11 12">
    <name type="scientific">Candidatus Contendobacter odensis Run_B_J11</name>
    <dbReference type="NCBI Taxonomy" id="1400861"/>
    <lineage>
        <taxon>Bacteria</taxon>
        <taxon>Pseudomonadati</taxon>
        <taxon>Pseudomonadota</taxon>
        <taxon>Gammaproteobacteria</taxon>
        <taxon>Candidatus Competibacteraceae</taxon>
        <taxon>Candidatus Contendibacter</taxon>
    </lineage>
</organism>
<evidence type="ECO:0000256" key="8">
    <source>
        <dbReference type="ARBA" id="ARBA00048617"/>
    </source>
</evidence>
<proteinExistence type="inferred from homology"/>
<evidence type="ECO:0000259" key="10">
    <source>
        <dbReference type="Pfam" id="PF02602"/>
    </source>
</evidence>
<dbReference type="GO" id="GO:0006780">
    <property type="term" value="P:uroporphyrinogen III biosynthetic process"/>
    <property type="evidence" value="ECO:0007669"/>
    <property type="project" value="UniProtKB-UniRule"/>
</dbReference>
<keyword evidence="5 9" id="KW-0627">Porphyrin biosynthesis</keyword>
<dbReference type="PANTHER" id="PTHR38042">
    <property type="entry name" value="UROPORPHYRINOGEN-III SYNTHASE, CHLOROPLASTIC"/>
    <property type="match status" value="1"/>
</dbReference>
<comment type="function">
    <text evidence="6 9">Catalyzes cyclization of the linear tetrapyrrole, hydroxymethylbilane, to the macrocyclic uroporphyrinogen III.</text>
</comment>
<reference evidence="11 12" key="1">
    <citation type="journal article" date="2014" name="ISME J.">
        <title>Candidatus Competibacter-lineage genomes retrieved from metagenomes reveal functional metabolic diversity.</title>
        <authorList>
            <person name="McIlroy S.J."/>
            <person name="Albertsen M."/>
            <person name="Andresen E.K."/>
            <person name="Saunders A.M."/>
            <person name="Kristiansen R."/>
            <person name="Stokholm-Bjerregaard M."/>
            <person name="Nielsen K.L."/>
            <person name="Nielsen P.H."/>
        </authorList>
    </citation>
    <scope>NUCLEOTIDE SEQUENCE [LARGE SCALE GENOMIC DNA]</scope>
    <source>
        <strain evidence="11 12">Run_B_J11</strain>
    </source>
</reference>
<gene>
    <name evidence="11" type="ORF">BN874_320008</name>
</gene>
<keyword evidence="12" id="KW-1185">Reference proteome</keyword>
<feature type="domain" description="Tetrapyrrole biosynthesis uroporphyrinogen III synthase" evidence="10">
    <location>
        <begin position="24"/>
        <end position="249"/>
    </location>
</feature>
<dbReference type="InterPro" id="IPR039793">
    <property type="entry name" value="UROS/Hem4"/>
</dbReference>
<dbReference type="EC" id="4.2.1.75" evidence="3 9"/>
<evidence type="ECO:0000256" key="4">
    <source>
        <dbReference type="ARBA" id="ARBA00023239"/>
    </source>
</evidence>
<accession>A0A7U7GCQ7</accession>
<evidence type="ECO:0000313" key="11">
    <source>
        <dbReference type="EMBL" id="CDH45999.1"/>
    </source>
</evidence>
<evidence type="ECO:0000256" key="5">
    <source>
        <dbReference type="ARBA" id="ARBA00023244"/>
    </source>
</evidence>
<dbReference type="AlphaFoldDB" id="A0A7U7GCQ7"/>
<comment type="catalytic activity">
    <reaction evidence="8 9">
        <text>hydroxymethylbilane = uroporphyrinogen III + H2O</text>
        <dbReference type="Rhea" id="RHEA:18965"/>
        <dbReference type="ChEBI" id="CHEBI:15377"/>
        <dbReference type="ChEBI" id="CHEBI:57308"/>
        <dbReference type="ChEBI" id="CHEBI:57845"/>
        <dbReference type="EC" id="4.2.1.75"/>
    </reaction>
</comment>
<dbReference type="InterPro" id="IPR036108">
    <property type="entry name" value="4pyrrol_syn_uPrphyn_synt_sf"/>
</dbReference>
<dbReference type="GO" id="GO:0006782">
    <property type="term" value="P:protoporphyrinogen IX biosynthetic process"/>
    <property type="evidence" value="ECO:0007669"/>
    <property type="project" value="UniProtKB-UniRule"/>
</dbReference>
<dbReference type="RefSeq" id="WP_034434370.1">
    <property type="nucleotide sequence ID" value="NZ_CBTK010000246.1"/>
</dbReference>
<dbReference type="GO" id="GO:0004852">
    <property type="term" value="F:uroporphyrinogen-III synthase activity"/>
    <property type="evidence" value="ECO:0007669"/>
    <property type="project" value="UniProtKB-UniRule"/>
</dbReference>
<evidence type="ECO:0000256" key="7">
    <source>
        <dbReference type="ARBA" id="ARBA00040167"/>
    </source>
</evidence>
<comment type="pathway">
    <text evidence="1 9">Porphyrin-containing compound metabolism; protoporphyrin-IX biosynthesis; coproporphyrinogen-III from 5-aminolevulinate: step 3/4.</text>
</comment>
<dbReference type="EMBL" id="CBTK010000246">
    <property type="protein sequence ID" value="CDH45999.1"/>
    <property type="molecule type" value="Genomic_DNA"/>
</dbReference>
<evidence type="ECO:0000256" key="6">
    <source>
        <dbReference type="ARBA" id="ARBA00037589"/>
    </source>
</evidence>
<dbReference type="InterPro" id="IPR003754">
    <property type="entry name" value="4pyrrol_synth_uPrphyn_synth"/>
</dbReference>
<protein>
    <recommendedName>
        <fullName evidence="7 9">Uroporphyrinogen-III synthase</fullName>
        <ecNumber evidence="3 9">4.2.1.75</ecNumber>
    </recommendedName>
</protein>
<sequence length="267" mass="28784">MNPSLNGLTVLVTRPEHQAGPLCQLIAQHDGYAIRCPALVIGEPQNWTPALAVLDRLDRYDLAIFTSANAVDRAMPLIQQRGGIPPRLEITAIGKATAQALARYGINPSVQPAQGFTSETLLALLRFQPEVVNSQAMVIVRGEGGRGLLAETLSARGAHVDHAEVYRRKQPTTDLSALLERWQRGQIGAVVVASGESLLNLFDMLGAAGQDYLRETPLIVVSGRIQHLAAAQGCRRILIAQEASDDAILTALLHLTTPFSSSVRYTT</sequence>
<dbReference type="OrthoDB" id="9787650at2"/>
<dbReference type="UniPathway" id="UPA00251">
    <property type="reaction ID" value="UER00320"/>
</dbReference>
<dbReference type="SUPFAM" id="SSF69618">
    <property type="entry name" value="HemD-like"/>
    <property type="match status" value="1"/>
</dbReference>
<evidence type="ECO:0000256" key="2">
    <source>
        <dbReference type="ARBA" id="ARBA00008133"/>
    </source>
</evidence>
<dbReference type="PANTHER" id="PTHR38042:SF1">
    <property type="entry name" value="UROPORPHYRINOGEN-III SYNTHASE, CHLOROPLASTIC"/>
    <property type="match status" value="1"/>
</dbReference>
<evidence type="ECO:0000256" key="9">
    <source>
        <dbReference type="RuleBase" id="RU366031"/>
    </source>
</evidence>
<evidence type="ECO:0000256" key="3">
    <source>
        <dbReference type="ARBA" id="ARBA00013109"/>
    </source>
</evidence>
<dbReference type="CDD" id="cd06578">
    <property type="entry name" value="HemD"/>
    <property type="match status" value="1"/>
</dbReference>
<dbReference type="Pfam" id="PF02602">
    <property type="entry name" value="HEM4"/>
    <property type="match status" value="1"/>
</dbReference>
<dbReference type="Gene3D" id="3.40.50.10090">
    <property type="match status" value="2"/>
</dbReference>
<comment type="similarity">
    <text evidence="2 9">Belongs to the uroporphyrinogen-III synthase family.</text>
</comment>
<name>A0A7U7GCQ7_9GAMM</name>
<comment type="caution">
    <text evidence="11">The sequence shown here is derived from an EMBL/GenBank/DDBJ whole genome shotgun (WGS) entry which is preliminary data.</text>
</comment>
<evidence type="ECO:0000256" key="1">
    <source>
        <dbReference type="ARBA" id="ARBA00004772"/>
    </source>
</evidence>